<keyword evidence="3" id="KW-1003">Cell membrane</keyword>
<accession>A0AAD1ZHC9</accession>
<dbReference type="PANTHER" id="PTHR48063">
    <property type="entry name" value="LRR RECEPTOR-LIKE KINASE"/>
    <property type="match status" value="1"/>
</dbReference>
<protein>
    <recommendedName>
        <fullName evidence="18">Leucine-rich repeat-containing N-terminal plant-type domain-containing protein</fullName>
    </recommendedName>
</protein>
<dbReference type="AlphaFoldDB" id="A0AAD1ZHC9"/>
<dbReference type="InterPro" id="IPR046956">
    <property type="entry name" value="RLP23-like"/>
</dbReference>
<evidence type="ECO:0008006" key="18">
    <source>
        <dbReference type="Google" id="ProtNLM"/>
    </source>
</evidence>
<evidence type="ECO:0000256" key="9">
    <source>
        <dbReference type="ARBA" id="ARBA00023136"/>
    </source>
</evidence>
<dbReference type="InterPro" id="IPR001611">
    <property type="entry name" value="Leu-rich_rpt"/>
</dbReference>
<dbReference type="FunFam" id="3.80.10.10:FF:000095">
    <property type="entry name" value="LRR receptor-like serine/threonine-protein kinase GSO1"/>
    <property type="match status" value="1"/>
</dbReference>
<dbReference type="InterPro" id="IPR032675">
    <property type="entry name" value="LRR_dom_sf"/>
</dbReference>
<sequence>MEGLLVIILVIASFSSISTQNVGNGNANNVKCRATDREALLDFKNGLNDPENRLSSWLGLDCCIWRGIGCNNTVGSVTKIDLHNPYPDSTSSARYGFWNLSGEIRPSLLNLKLLQHLDLSSNTFDGVLIPEFLGNLKNLQYLNLFEAGFSGLIPPNLGNLSNLQYLNVSSGFSSLTLDGFRWITGLTSLKHLEMKSVNLSLVESNWLEMLNMLPHLTELRLASCFLFGSISSLDSVNFTSLAVIDLSFNSFNSMFPDWLVNISSLVYVDLSNCMLRGRIPLGLGDLPNLKYLNLALNGNLSASGQSIFKGHWKMIEVLDLASNQVHGKLPASIGNMTTLTDFDLFDNSVEGGIPSSIGRLCKLVNFDISGNKLTGSLPEILEGSEDCFYKSPFPNLVHLKLTGNNLTGRLPEWLGELKNLEELSLVANLFEGPIPESIGALQNLTDLNLAGNKLNGTLPESIGQLSNLSFLDVSLNSLTGILTEAHFSKLSKLKILLLSSNSFVLNVSLDWIPPFQIRNLDMGSCNLGPLFPAWLKSQHELMYLDLSNSSISGSTPNWFWDFSFNLSLLNVSFNQLGGQLPNSFQVIPYADIDFSSNVFEGSIPLPGVPIELLDLSNNGFRGPIPQNISEVMPDLIFLSLSGNQLTGRIPDDIGNMVLLEVIDLSGNNLTGRIPTSVGNCTYLKVLDFGNNRIVGSIPDSLGQLNQLQSLHLNDNMISGELPSSLKTLSSLETLDLGNNQLEGSLPPWISEGFTSLRILILRSNAFYGEIPPELSNLTSLQVLDLAENNFTGRISPAFGDLKAMSQEQMINKYLFYGKYRGLYFEENLDVNLNNQPQLYTKTLSLLTSVDLSGNSLYGEIPVELTKLHGLMVLNLSRNQISGHIPESISSLRQLVSLDLASNKLSGPIPSSITSLSFLSYLNLSDNNLSGKIPESGQMSTFDAYAFGGNPDLCGAQLGVKCTNEDSKNGNNTQNGNNNYDSNDKFTDRWFYLSIGLGFAAGILIPYLILVIKKPWRDGYFDFVDKVSKTMCCCTGRNNNESWLPTLRSLVTQINGTFSGNFQLMAVAGEVSLDEHDMDFNQYGILIKVKFRGNDPYFLFLPRYGPHKREKYVSTVSPSCQPAKYTTMLLAYTKITAKSRIQQACCILTVINGPWIEQPSKVWSSGENWGSIGARLAGNNC</sequence>
<evidence type="ECO:0000259" key="15">
    <source>
        <dbReference type="Pfam" id="PF23598"/>
    </source>
</evidence>
<keyword evidence="4" id="KW-0433">Leucine-rich repeat</keyword>
<evidence type="ECO:0000313" key="16">
    <source>
        <dbReference type="EMBL" id="CAI9769733.1"/>
    </source>
</evidence>
<proteinExistence type="inferred from homology"/>
<dbReference type="GO" id="GO:0005886">
    <property type="term" value="C:plasma membrane"/>
    <property type="evidence" value="ECO:0007669"/>
    <property type="project" value="UniProtKB-SubCell"/>
</dbReference>
<evidence type="ECO:0000256" key="11">
    <source>
        <dbReference type="ARBA" id="ARBA00023180"/>
    </source>
</evidence>
<evidence type="ECO:0000256" key="5">
    <source>
        <dbReference type="ARBA" id="ARBA00022692"/>
    </source>
</evidence>
<dbReference type="FunFam" id="3.80.10.10:FF:000383">
    <property type="entry name" value="Leucine-rich repeat receptor protein kinase EMS1"/>
    <property type="match status" value="1"/>
</dbReference>
<keyword evidence="6 13" id="KW-0732">Signal</keyword>
<feature type="transmembrane region" description="Helical" evidence="12">
    <location>
        <begin position="989"/>
        <end position="1011"/>
    </location>
</feature>
<feature type="chain" id="PRO_5042242049" description="Leucine-rich repeat-containing N-terminal plant-type domain-containing protein" evidence="13">
    <location>
        <begin position="20"/>
        <end position="1180"/>
    </location>
</feature>
<dbReference type="SMART" id="SM00369">
    <property type="entry name" value="LRR_TYP"/>
    <property type="match status" value="13"/>
</dbReference>
<dbReference type="FunFam" id="3.80.10.10:FF:000111">
    <property type="entry name" value="LRR receptor-like serine/threonine-protein kinase ERECTA"/>
    <property type="match status" value="1"/>
</dbReference>
<evidence type="ECO:0000256" key="1">
    <source>
        <dbReference type="ARBA" id="ARBA00004251"/>
    </source>
</evidence>
<keyword evidence="10" id="KW-0675">Receptor</keyword>
<evidence type="ECO:0000256" key="12">
    <source>
        <dbReference type="SAM" id="Phobius"/>
    </source>
</evidence>
<feature type="domain" description="Disease resistance R13L4/SHOC-2-like LRR" evidence="15">
    <location>
        <begin position="680"/>
        <end position="788"/>
    </location>
</feature>
<feature type="domain" description="Leucine-rich repeat-containing N-terminal plant-type" evidence="14">
    <location>
        <begin position="35"/>
        <end position="71"/>
    </location>
</feature>
<reference evidence="16" key="1">
    <citation type="submission" date="2023-05" db="EMBL/GenBank/DDBJ databases">
        <authorList>
            <person name="Huff M."/>
        </authorList>
    </citation>
    <scope>NUCLEOTIDE SEQUENCE</scope>
</reference>
<dbReference type="Pfam" id="PF00560">
    <property type="entry name" value="LRR_1"/>
    <property type="match status" value="8"/>
</dbReference>
<dbReference type="PANTHER" id="PTHR48063:SF16">
    <property type="entry name" value="LRR RECEPTOR-LIKE SERINE_THREONINE-PROTEIN KINASE GSO1"/>
    <property type="match status" value="1"/>
</dbReference>
<dbReference type="InterPro" id="IPR055414">
    <property type="entry name" value="LRR_R13L4/SHOC2-like"/>
</dbReference>
<dbReference type="SUPFAM" id="SSF52058">
    <property type="entry name" value="L domain-like"/>
    <property type="match status" value="4"/>
</dbReference>
<keyword evidence="9 12" id="KW-0472">Membrane</keyword>
<evidence type="ECO:0000313" key="17">
    <source>
        <dbReference type="Proteomes" id="UP000834106"/>
    </source>
</evidence>
<evidence type="ECO:0000256" key="13">
    <source>
        <dbReference type="SAM" id="SignalP"/>
    </source>
</evidence>
<name>A0AAD1ZHC9_9LAMI</name>
<evidence type="ECO:0000259" key="14">
    <source>
        <dbReference type="Pfam" id="PF08263"/>
    </source>
</evidence>
<comment type="subcellular location">
    <subcellularLocation>
        <location evidence="1">Cell membrane</location>
        <topology evidence="1">Single-pass type I membrane protein</topology>
    </subcellularLocation>
</comment>
<keyword evidence="17" id="KW-1185">Reference proteome</keyword>
<dbReference type="GO" id="GO:0006952">
    <property type="term" value="P:defense response"/>
    <property type="evidence" value="ECO:0007669"/>
    <property type="project" value="UniProtKB-ARBA"/>
</dbReference>
<dbReference type="Proteomes" id="UP000834106">
    <property type="component" value="Chromosome 10"/>
</dbReference>
<keyword evidence="5 12" id="KW-0812">Transmembrane</keyword>
<dbReference type="EMBL" id="OU503045">
    <property type="protein sequence ID" value="CAI9769733.1"/>
    <property type="molecule type" value="Genomic_DNA"/>
</dbReference>
<keyword evidence="8 12" id="KW-1133">Transmembrane helix</keyword>
<evidence type="ECO:0000256" key="7">
    <source>
        <dbReference type="ARBA" id="ARBA00022737"/>
    </source>
</evidence>
<keyword evidence="11" id="KW-0325">Glycoprotein</keyword>
<evidence type="ECO:0000256" key="4">
    <source>
        <dbReference type="ARBA" id="ARBA00022614"/>
    </source>
</evidence>
<feature type="signal peptide" evidence="13">
    <location>
        <begin position="1"/>
        <end position="19"/>
    </location>
</feature>
<dbReference type="Gene3D" id="3.80.10.10">
    <property type="entry name" value="Ribonuclease Inhibitor"/>
    <property type="match status" value="6"/>
</dbReference>
<evidence type="ECO:0000256" key="3">
    <source>
        <dbReference type="ARBA" id="ARBA00022475"/>
    </source>
</evidence>
<dbReference type="InterPro" id="IPR003591">
    <property type="entry name" value="Leu-rich_rpt_typical-subtyp"/>
</dbReference>
<keyword evidence="7" id="KW-0677">Repeat</keyword>
<dbReference type="InterPro" id="IPR013210">
    <property type="entry name" value="LRR_N_plant-typ"/>
</dbReference>
<evidence type="ECO:0000256" key="8">
    <source>
        <dbReference type="ARBA" id="ARBA00022989"/>
    </source>
</evidence>
<gene>
    <name evidence="16" type="ORF">FPE_LOCUS16557</name>
</gene>
<dbReference type="GO" id="GO:0051707">
    <property type="term" value="P:response to other organism"/>
    <property type="evidence" value="ECO:0007669"/>
    <property type="project" value="UniProtKB-ARBA"/>
</dbReference>
<dbReference type="FunFam" id="3.80.10.10:FF:001347">
    <property type="entry name" value="LRR receptor-like serine/threonine-protein kinase GSO2"/>
    <property type="match status" value="1"/>
</dbReference>
<organism evidence="16 17">
    <name type="scientific">Fraxinus pennsylvanica</name>
    <dbReference type="NCBI Taxonomy" id="56036"/>
    <lineage>
        <taxon>Eukaryota</taxon>
        <taxon>Viridiplantae</taxon>
        <taxon>Streptophyta</taxon>
        <taxon>Embryophyta</taxon>
        <taxon>Tracheophyta</taxon>
        <taxon>Spermatophyta</taxon>
        <taxon>Magnoliopsida</taxon>
        <taxon>eudicotyledons</taxon>
        <taxon>Gunneridae</taxon>
        <taxon>Pentapetalae</taxon>
        <taxon>asterids</taxon>
        <taxon>lamiids</taxon>
        <taxon>Lamiales</taxon>
        <taxon>Oleaceae</taxon>
        <taxon>Oleeae</taxon>
        <taxon>Fraxinus</taxon>
    </lineage>
</organism>
<comment type="similarity">
    <text evidence="2">Belongs to the RLP family.</text>
</comment>
<dbReference type="Pfam" id="PF13855">
    <property type="entry name" value="LRR_8"/>
    <property type="match status" value="1"/>
</dbReference>
<evidence type="ECO:0000256" key="10">
    <source>
        <dbReference type="ARBA" id="ARBA00023170"/>
    </source>
</evidence>
<feature type="domain" description="Disease resistance R13L4/SHOC-2-like LRR" evidence="15">
    <location>
        <begin position="108"/>
        <end position="296"/>
    </location>
</feature>
<dbReference type="Pfam" id="PF23598">
    <property type="entry name" value="LRR_14"/>
    <property type="match status" value="2"/>
</dbReference>
<evidence type="ECO:0000256" key="2">
    <source>
        <dbReference type="ARBA" id="ARBA00009592"/>
    </source>
</evidence>
<evidence type="ECO:0000256" key="6">
    <source>
        <dbReference type="ARBA" id="ARBA00022729"/>
    </source>
</evidence>
<dbReference type="Pfam" id="PF08263">
    <property type="entry name" value="LRRNT_2"/>
    <property type="match status" value="1"/>
</dbReference>